<comment type="caution">
    <text evidence="12">The sequence shown here is derived from an EMBL/GenBank/DDBJ whole genome shotgun (WGS) entry which is preliminary data.</text>
</comment>
<proteinExistence type="inferred from homology"/>
<dbReference type="InterPro" id="IPR042174">
    <property type="entry name" value="RecF_2"/>
</dbReference>
<evidence type="ECO:0000313" key="12">
    <source>
        <dbReference type="EMBL" id="MFC3811572.1"/>
    </source>
</evidence>
<evidence type="ECO:0000256" key="6">
    <source>
        <dbReference type="ARBA" id="ARBA00022741"/>
    </source>
</evidence>
<dbReference type="Gene3D" id="1.20.1050.90">
    <property type="entry name" value="RecF/RecN/SMC, N-terminal domain"/>
    <property type="match status" value="1"/>
</dbReference>
<feature type="binding site" evidence="9">
    <location>
        <begin position="30"/>
        <end position="37"/>
    </location>
    <ligand>
        <name>ATP</name>
        <dbReference type="ChEBI" id="CHEBI:30616"/>
    </ligand>
</feature>
<dbReference type="RefSeq" id="WP_379838409.1">
    <property type="nucleotide sequence ID" value="NZ_JBHRYQ010000001.1"/>
</dbReference>
<dbReference type="InterPro" id="IPR018078">
    <property type="entry name" value="DNA-binding_RecF_CS"/>
</dbReference>
<organism evidence="12 13">
    <name type="scientific">Lacihabitans lacunae</name>
    <dbReference type="NCBI Taxonomy" id="1028214"/>
    <lineage>
        <taxon>Bacteria</taxon>
        <taxon>Pseudomonadati</taxon>
        <taxon>Bacteroidota</taxon>
        <taxon>Cytophagia</taxon>
        <taxon>Cytophagales</taxon>
        <taxon>Leadbetterellaceae</taxon>
        <taxon>Lacihabitans</taxon>
    </lineage>
</organism>
<dbReference type="Proteomes" id="UP001595616">
    <property type="component" value="Unassembled WGS sequence"/>
</dbReference>
<dbReference type="EMBL" id="JBHRYQ010000001">
    <property type="protein sequence ID" value="MFC3811572.1"/>
    <property type="molecule type" value="Genomic_DNA"/>
</dbReference>
<keyword evidence="9 10" id="KW-0227">DNA damage</keyword>
<dbReference type="SUPFAM" id="SSF52540">
    <property type="entry name" value="P-loop containing nucleoside triphosphate hydrolases"/>
    <property type="match status" value="1"/>
</dbReference>
<keyword evidence="7 9" id="KW-0067">ATP-binding</keyword>
<dbReference type="InterPro" id="IPR003395">
    <property type="entry name" value="RecF/RecN/SMC_N"/>
</dbReference>
<evidence type="ECO:0000256" key="5">
    <source>
        <dbReference type="ARBA" id="ARBA00022705"/>
    </source>
</evidence>
<keyword evidence="5 9" id="KW-0235">DNA replication</keyword>
<keyword evidence="9 10" id="KW-0742">SOS response</keyword>
<keyword evidence="13" id="KW-1185">Reference proteome</keyword>
<keyword evidence="8 9" id="KW-0238">DNA-binding</keyword>
<dbReference type="PANTHER" id="PTHR32182">
    <property type="entry name" value="DNA REPLICATION AND REPAIR PROTEIN RECF"/>
    <property type="match status" value="1"/>
</dbReference>
<evidence type="ECO:0000256" key="10">
    <source>
        <dbReference type="RuleBase" id="RU000578"/>
    </source>
</evidence>
<evidence type="ECO:0000256" key="3">
    <source>
        <dbReference type="ARBA" id="ARBA00020170"/>
    </source>
</evidence>
<comment type="function">
    <text evidence="9 10">The RecF protein is involved in DNA metabolism; it is required for DNA replication and normal SOS inducibility. RecF binds preferentially to single-stranded, linear DNA. It also seems to bind ATP.</text>
</comment>
<accession>A0ABV7YYY6</accession>
<evidence type="ECO:0000256" key="9">
    <source>
        <dbReference type="HAMAP-Rule" id="MF_00365"/>
    </source>
</evidence>
<sequence>MFLQKLQLVNFKNYENSFFEFSEGLNCIVGKNGSGKTNLMDAVYFLSLSKSSIHNQDVLSIKFEEDYMHIEGVFCKENSELITCSMQRGGKKMFFQDKSPYERMGDHIGKYPVVLIAPDDTDLIRDSSDTRRKLFDGIIAQLDSDYLKTYQVYNRTLDQRNSLLRQFGEHNYFDEDLLNIYTEKLLILGEEIYQKRKTFVEDFLLIFKKYYAFLSEGNDEVHIGYKSDLASANTKNLFKASLAADLAAQRTTKGIHKDDYEFTMDQMAVKKFGSQGQKKSFIMAIRLAQFEILESQKGFKPILLLDDIFDKLDEKRIAKLVEMIDNNSFGQVFLTDARENRTKELLSEIEVRFHVIA</sequence>
<keyword evidence="9 10" id="KW-0234">DNA repair</keyword>
<keyword evidence="6 9" id="KW-0547">Nucleotide-binding</keyword>
<comment type="similarity">
    <text evidence="2 9 10">Belongs to the RecF family.</text>
</comment>
<reference evidence="13" key="1">
    <citation type="journal article" date="2019" name="Int. J. Syst. Evol. Microbiol.">
        <title>The Global Catalogue of Microorganisms (GCM) 10K type strain sequencing project: providing services to taxonomists for standard genome sequencing and annotation.</title>
        <authorList>
            <consortium name="The Broad Institute Genomics Platform"/>
            <consortium name="The Broad Institute Genome Sequencing Center for Infectious Disease"/>
            <person name="Wu L."/>
            <person name="Ma J."/>
        </authorList>
    </citation>
    <scope>NUCLEOTIDE SEQUENCE [LARGE SCALE GENOMIC DNA]</scope>
    <source>
        <strain evidence="13">CECT 7956</strain>
    </source>
</reference>
<keyword evidence="4 9" id="KW-0963">Cytoplasm</keyword>
<dbReference type="PANTHER" id="PTHR32182:SF0">
    <property type="entry name" value="DNA REPLICATION AND REPAIR PROTEIN RECF"/>
    <property type="match status" value="1"/>
</dbReference>
<evidence type="ECO:0000313" key="13">
    <source>
        <dbReference type="Proteomes" id="UP001595616"/>
    </source>
</evidence>
<dbReference type="Gene3D" id="3.40.50.300">
    <property type="entry name" value="P-loop containing nucleotide triphosphate hydrolases"/>
    <property type="match status" value="1"/>
</dbReference>
<evidence type="ECO:0000256" key="4">
    <source>
        <dbReference type="ARBA" id="ARBA00022490"/>
    </source>
</evidence>
<evidence type="ECO:0000259" key="11">
    <source>
        <dbReference type="Pfam" id="PF02463"/>
    </source>
</evidence>
<dbReference type="InterPro" id="IPR027417">
    <property type="entry name" value="P-loop_NTPase"/>
</dbReference>
<evidence type="ECO:0000256" key="1">
    <source>
        <dbReference type="ARBA" id="ARBA00004496"/>
    </source>
</evidence>
<dbReference type="PROSITE" id="PS00618">
    <property type="entry name" value="RECF_2"/>
    <property type="match status" value="1"/>
</dbReference>
<comment type="subcellular location">
    <subcellularLocation>
        <location evidence="1 9 10">Cytoplasm</location>
    </subcellularLocation>
</comment>
<evidence type="ECO:0000256" key="2">
    <source>
        <dbReference type="ARBA" id="ARBA00008016"/>
    </source>
</evidence>
<protein>
    <recommendedName>
        <fullName evidence="3 9">DNA replication and repair protein RecF</fullName>
    </recommendedName>
</protein>
<dbReference type="NCBIfam" id="TIGR00611">
    <property type="entry name" value="recf"/>
    <property type="match status" value="1"/>
</dbReference>
<dbReference type="Pfam" id="PF02463">
    <property type="entry name" value="SMC_N"/>
    <property type="match status" value="1"/>
</dbReference>
<gene>
    <name evidence="9 12" type="primary">recF</name>
    <name evidence="12" type="ORF">ACFOOI_13000</name>
</gene>
<dbReference type="InterPro" id="IPR001238">
    <property type="entry name" value="DNA-binding_RecF"/>
</dbReference>
<evidence type="ECO:0000256" key="8">
    <source>
        <dbReference type="ARBA" id="ARBA00023125"/>
    </source>
</evidence>
<feature type="domain" description="RecF/RecN/SMC N-terminal" evidence="11">
    <location>
        <begin position="2"/>
        <end position="346"/>
    </location>
</feature>
<evidence type="ECO:0000256" key="7">
    <source>
        <dbReference type="ARBA" id="ARBA00022840"/>
    </source>
</evidence>
<dbReference type="HAMAP" id="MF_00365">
    <property type="entry name" value="RecF"/>
    <property type="match status" value="1"/>
</dbReference>
<name>A0ABV7YYY6_9BACT</name>